<dbReference type="RefSeq" id="WP_271434612.1">
    <property type="nucleotide sequence ID" value="NZ_CP073355.1"/>
</dbReference>
<organism evidence="2 3">
    <name type="scientific">Thermospira aquatica</name>
    <dbReference type="NCBI Taxonomy" id="2828656"/>
    <lineage>
        <taxon>Bacteria</taxon>
        <taxon>Pseudomonadati</taxon>
        <taxon>Spirochaetota</taxon>
        <taxon>Spirochaetia</taxon>
        <taxon>Brevinematales</taxon>
        <taxon>Thermospiraceae</taxon>
        <taxon>Thermospira</taxon>
    </lineage>
</organism>
<protein>
    <submittedName>
        <fullName evidence="2">STAS domain-containing protein</fullName>
    </submittedName>
</protein>
<name>A0AAX3BBL9_9SPIR</name>
<dbReference type="CDD" id="cd07043">
    <property type="entry name" value="STAS_anti-anti-sigma_factors"/>
    <property type="match status" value="1"/>
</dbReference>
<dbReference type="InterPro" id="IPR036513">
    <property type="entry name" value="STAS_dom_sf"/>
</dbReference>
<accession>A0AAX3BBL9</accession>
<evidence type="ECO:0000313" key="3">
    <source>
        <dbReference type="Proteomes" id="UP001056539"/>
    </source>
</evidence>
<dbReference type="AlphaFoldDB" id="A0AAX3BBL9"/>
<dbReference type="SUPFAM" id="SSF52091">
    <property type="entry name" value="SpoIIaa-like"/>
    <property type="match status" value="1"/>
</dbReference>
<feature type="domain" description="STAS" evidence="1">
    <location>
        <begin position="1"/>
        <end position="101"/>
    </location>
</feature>
<dbReference type="EMBL" id="CP073355">
    <property type="protein sequence ID" value="URA09483.1"/>
    <property type="molecule type" value="Genomic_DNA"/>
</dbReference>
<sequence>MQYERRVENNAAIYSVHGDFTIFFLNNIKGDIEKDVSAGKISYFVFDFSDVHYIDSAAISLLIMTGKYNDSHGHKLYIRLPKDVVKRIIDNAELTFVEYQY</sequence>
<reference evidence="2" key="1">
    <citation type="submission" date="2021-04" db="EMBL/GenBank/DDBJ databases">
        <authorList>
            <person name="Postec A."/>
        </authorList>
    </citation>
    <scope>NUCLEOTIDE SEQUENCE</scope>
    <source>
        <strain evidence="2">F1F22</strain>
    </source>
</reference>
<dbReference type="KEGG" id="taqu:KDW03_08275"/>
<dbReference type="Gene3D" id="3.30.750.24">
    <property type="entry name" value="STAS domain"/>
    <property type="match status" value="1"/>
</dbReference>
<dbReference type="Pfam" id="PF01740">
    <property type="entry name" value="STAS"/>
    <property type="match status" value="1"/>
</dbReference>
<dbReference type="Proteomes" id="UP001056539">
    <property type="component" value="Chromosome"/>
</dbReference>
<gene>
    <name evidence="2" type="ORF">KDW03_08275</name>
</gene>
<reference evidence="2" key="2">
    <citation type="submission" date="2022-06" db="EMBL/GenBank/DDBJ databases">
        <title>Thermospira aquatica gen. nov., sp. nov.</title>
        <authorList>
            <person name="Ben Ali Gam Z."/>
            <person name="Labat M."/>
        </authorList>
    </citation>
    <scope>NUCLEOTIDE SEQUENCE</scope>
    <source>
        <strain evidence="2">F1F22</strain>
    </source>
</reference>
<evidence type="ECO:0000313" key="2">
    <source>
        <dbReference type="EMBL" id="URA09483.1"/>
    </source>
</evidence>
<keyword evidence="3" id="KW-1185">Reference proteome</keyword>
<dbReference type="PROSITE" id="PS50801">
    <property type="entry name" value="STAS"/>
    <property type="match status" value="1"/>
</dbReference>
<dbReference type="InterPro" id="IPR002645">
    <property type="entry name" value="STAS_dom"/>
</dbReference>
<evidence type="ECO:0000259" key="1">
    <source>
        <dbReference type="PROSITE" id="PS50801"/>
    </source>
</evidence>
<proteinExistence type="predicted"/>